<dbReference type="Proteomes" id="UP001246372">
    <property type="component" value="Unassembled WGS sequence"/>
</dbReference>
<sequence length="214" mass="24538">MELDIPGVKLIETFPKQHFLAQCTELTHAVYPHDRIYGDYCTVQAHIDAPAEAVFRYLARTESLQEWRYALRQPRLHRAPDLYSFVDLLGEPGETRRYCRAVSHAQAMTVDFHTAWDQADELWMVDLMRVVPSSSVLARPGCVVLWTHCHHPNYLRNPYPETAVAERRFWIGDAWPFAYAAHTVELANLKAIAEHRHLLGRLAYPCVLDAACAA</sequence>
<proteinExistence type="predicted"/>
<gene>
    <name evidence="1" type="ORF">RQP53_05045</name>
</gene>
<keyword evidence="2" id="KW-1185">Reference proteome</keyword>
<evidence type="ECO:0000313" key="2">
    <source>
        <dbReference type="Proteomes" id="UP001246372"/>
    </source>
</evidence>
<accession>A0ABU3P7V1</accession>
<protein>
    <recommendedName>
        <fullName evidence="3">SRPBCC family protein</fullName>
    </recommendedName>
</protein>
<dbReference type="Gene3D" id="3.30.530.20">
    <property type="match status" value="1"/>
</dbReference>
<name>A0ABU3P7V1_9BURK</name>
<evidence type="ECO:0008006" key="3">
    <source>
        <dbReference type="Google" id="ProtNLM"/>
    </source>
</evidence>
<dbReference type="EMBL" id="JAVXZY010000001">
    <property type="protein sequence ID" value="MDT8998634.1"/>
    <property type="molecule type" value="Genomic_DNA"/>
</dbReference>
<dbReference type="SUPFAM" id="SSF55961">
    <property type="entry name" value="Bet v1-like"/>
    <property type="match status" value="1"/>
</dbReference>
<dbReference type="InterPro" id="IPR023393">
    <property type="entry name" value="START-like_dom_sf"/>
</dbReference>
<dbReference type="RefSeq" id="WP_315649065.1">
    <property type="nucleotide sequence ID" value="NZ_JAVXZY010000001.1"/>
</dbReference>
<reference evidence="1" key="1">
    <citation type="submission" date="2023-09" db="EMBL/GenBank/DDBJ databases">
        <title>Paucibacter sp. APW11 Genome sequencing and assembly.</title>
        <authorList>
            <person name="Kim I."/>
        </authorList>
    </citation>
    <scope>NUCLEOTIDE SEQUENCE</scope>
    <source>
        <strain evidence="1">APW11</strain>
    </source>
</reference>
<evidence type="ECO:0000313" key="1">
    <source>
        <dbReference type="EMBL" id="MDT8998634.1"/>
    </source>
</evidence>
<comment type="caution">
    <text evidence="1">The sequence shown here is derived from an EMBL/GenBank/DDBJ whole genome shotgun (WGS) entry which is preliminary data.</text>
</comment>
<organism evidence="1 2">
    <name type="scientific">Roseateles aquae</name>
    <dbReference type="NCBI Taxonomy" id="3077235"/>
    <lineage>
        <taxon>Bacteria</taxon>
        <taxon>Pseudomonadati</taxon>
        <taxon>Pseudomonadota</taxon>
        <taxon>Betaproteobacteria</taxon>
        <taxon>Burkholderiales</taxon>
        <taxon>Sphaerotilaceae</taxon>
        <taxon>Roseateles</taxon>
    </lineage>
</organism>